<dbReference type="Gene3D" id="3.90.320.10">
    <property type="match status" value="1"/>
</dbReference>
<keyword evidence="4 14" id="KW-0378">Hydrolase</keyword>
<keyword evidence="18" id="KW-1185">Reference proteome</keyword>
<evidence type="ECO:0000256" key="7">
    <source>
        <dbReference type="ARBA" id="ARBA00022840"/>
    </source>
</evidence>
<feature type="region of interest" description="Disordered" evidence="15">
    <location>
        <begin position="846"/>
        <end position="865"/>
    </location>
</feature>
<proteinExistence type="predicted"/>
<keyword evidence="6" id="KW-0269">Exonuclease</keyword>
<sequence>MGESLPMDRCCLIRASAGTGKTEELARRMVDLLRCGVEPHRIVAVTFTRKAAAEILDRVLGKLVEQAEADRAGAGEDRGRFARDALTSLQAFLADLPRLQLRTIDSLFQRIVRVCPIELGLPESFQLMDELEARELRSSLLAEMLREGGEAGAMLAEAVSRLTQGEERKSVWMVLDPLISQFWEAYQEEPDRERWGGEALRRALIPDGRETDGERLWQEIARKWSLQVPDRSDDWERLRPLLLAYRGNGTPHRLIANLLESYDPAAGSCGEFYFQRKKIVPNEEMARLLGRLARFWIQNSLETACERTRGLASLLAEFHARYRHALRSQGRIAFSDAPRLLRELGAAGGGMDQDLWLRIAFRLDSQWDHWLFDEFQDTSRSQWRALELLVGEVIQSTEETRSVFCVGDAKQSIYGWRGGDRRLFEEIASRYEGGVALRTLSTSYRSQPAVIELVNALFGSKAALEELYGDAGRAWAKDWAPHASALRDASGYSCYLEAGSDSDEPSWSEGMADGTDEEAEEERSSPVDSALARLIRESIRPAERGLSCAVLVQTNRWARRLADRLRKERVGSVFLEGDIFPGGDNQLGRLVAAALQSLVHPEDTLARGWVQASPLGDGFCQEWEKSGWRILYEEGFQGVVAEILGRLPTELDDFSKERAALLREMACRFDQTGSRDVERFLRYLRDQPVRLPETVGAVQVMTVHKAKGLGFDAVVVTELERPVRMRSRLLEVDLPRGESGLLLAPVKMIASKIPLLAKAREKAWEEELFERLSVLYVALTRARRELYVLAEAAPARRRASRAGSRSTALTHRDLLRRTLVAGESRAFWPKSGVDLFFERGELGKSKRQEDVPSTGEEPERLPPLAFPPRSVRLAPLAPSRSGKDRAAKLFAPGRASGREFGTLVHEMLARVERADAESLASLRRIASALPSTTIEEAARMALGCIESQVCGTIFSVPSDTILWREKPFEALVSGRWISGIFDRVHLFLDPNGSPASVILYDFKTDREPLERGEEGLVARYREQVGLYRAVLAQMTALPIEKIRAILVWVGPQRLVEVPPPSADR</sequence>
<dbReference type="InterPro" id="IPR000212">
    <property type="entry name" value="DNA_helicase_UvrD/REP"/>
</dbReference>
<evidence type="ECO:0000259" key="16">
    <source>
        <dbReference type="PROSITE" id="PS51198"/>
    </source>
</evidence>
<keyword evidence="3" id="KW-0227">DNA damage</keyword>
<dbReference type="InterPro" id="IPR011604">
    <property type="entry name" value="PDDEXK-like_dom_sf"/>
</dbReference>
<dbReference type="PANTHER" id="PTHR11070">
    <property type="entry name" value="UVRD / RECB / PCRA DNA HELICASE FAMILY MEMBER"/>
    <property type="match status" value="1"/>
</dbReference>
<evidence type="ECO:0000256" key="6">
    <source>
        <dbReference type="ARBA" id="ARBA00022839"/>
    </source>
</evidence>
<keyword evidence="7 14" id="KW-0067">ATP-binding</keyword>
<dbReference type="InterPro" id="IPR014017">
    <property type="entry name" value="DNA_helicase_UvrD-like_C"/>
</dbReference>
<evidence type="ECO:0000256" key="2">
    <source>
        <dbReference type="ARBA" id="ARBA00022741"/>
    </source>
</evidence>
<dbReference type="Pfam" id="PF00580">
    <property type="entry name" value="UvrD-helicase"/>
    <property type="match status" value="1"/>
</dbReference>
<evidence type="ECO:0000256" key="9">
    <source>
        <dbReference type="ARBA" id="ARBA00023204"/>
    </source>
</evidence>
<evidence type="ECO:0000256" key="10">
    <source>
        <dbReference type="ARBA" id="ARBA00023235"/>
    </source>
</evidence>
<keyword evidence="9" id="KW-0234">DNA repair</keyword>
<dbReference type="GO" id="GO:0005829">
    <property type="term" value="C:cytosol"/>
    <property type="evidence" value="ECO:0007669"/>
    <property type="project" value="TreeGrafter"/>
</dbReference>
<dbReference type="AlphaFoldDB" id="A0A5E6M416"/>
<accession>A0A5E6M416</accession>
<evidence type="ECO:0000256" key="8">
    <source>
        <dbReference type="ARBA" id="ARBA00023125"/>
    </source>
</evidence>
<evidence type="ECO:0000256" key="14">
    <source>
        <dbReference type="PROSITE-ProRule" id="PRU00560"/>
    </source>
</evidence>
<dbReference type="RefSeq" id="WP_178086811.1">
    <property type="nucleotide sequence ID" value="NZ_CABFVA020000001.1"/>
</dbReference>
<evidence type="ECO:0000313" key="18">
    <source>
        <dbReference type="Proteomes" id="UP000334923"/>
    </source>
</evidence>
<keyword evidence="2 14" id="KW-0547">Nucleotide-binding</keyword>
<dbReference type="GO" id="GO:0016887">
    <property type="term" value="F:ATP hydrolysis activity"/>
    <property type="evidence" value="ECO:0007669"/>
    <property type="project" value="RHEA"/>
</dbReference>
<evidence type="ECO:0000256" key="4">
    <source>
        <dbReference type="ARBA" id="ARBA00022801"/>
    </source>
</evidence>
<dbReference type="GO" id="GO:0005524">
    <property type="term" value="F:ATP binding"/>
    <property type="evidence" value="ECO:0007669"/>
    <property type="project" value="UniProtKB-UniRule"/>
</dbReference>
<gene>
    <name evidence="17" type="primary">addA</name>
    <name evidence="17" type="ORF">MAMT_00021</name>
</gene>
<protein>
    <recommendedName>
        <fullName evidence="12">DNA 3'-5' helicase</fullName>
        <ecNumber evidence="12">5.6.2.4</ecNumber>
    </recommendedName>
</protein>
<evidence type="ECO:0000256" key="5">
    <source>
        <dbReference type="ARBA" id="ARBA00022806"/>
    </source>
</evidence>
<dbReference type="Proteomes" id="UP000334923">
    <property type="component" value="Unassembled WGS sequence"/>
</dbReference>
<dbReference type="GO" id="GO:0003677">
    <property type="term" value="F:DNA binding"/>
    <property type="evidence" value="ECO:0007669"/>
    <property type="project" value="UniProtKB-KW"/>
</dbReference>
<evidence type="ECO:0000256" key="12">
    <source>
        <dbReference type="ARBA" id="ARBA00034808"/>
    </source>
</evidence>
<evidence type="ECO:0000256" key="3">
    <source>
        <dbReference type="ARBA" id="ARBA00022763"/>
    </source>
</evidence>
<name>A0A5E6M416_9BACT</name>
<evidence type="ECO:0000256" key="1">
    <source>
        <dbReference type="ARBA" id="ARBA00022722"/>
    </source>
</evidence>
<dbReference type="PROSITE" id="PS51198">
    <property type="entry name" value="UVRD_HELICASE_ATP_BIND"/>
    <property type="match status" value="1"/>
</dbReference>
<dbReference type="Pfam" id="PF12705">
    <property type="entry name" value="PDDEXK_1"/>
    <property type="match status" value="1"/>
</dbReference>
<dbReference type="GO" id="GO:0043138">
    <property type="term" value="F:3'-5' DNA helicase activity"/>
    <property type="evidence" value="ECO:0007669"/>
    <property type="project" value="UniProtKB-EC"/>
</dbReference>
<dbReference type="Gene3D" id="3.40.50.300">
    <property type="entry name" value="P-loop containing nucleotide triphosphate hydrolases"/>
    <property type="match status" value="3"/>
</dbReference>
<dbReference type="InterPro" id="IPR011335">
    <property type="entry name" value="Restrct_endonuc-II-like"/>
</dbReference>
<evidence type="ECO:0000256" key="15">
    <source>
        <dbReference type="SAM" id="MobiDB-lite"/>
    </source>
</evidence>
<dbReference type="PANTHER" id="PTHR11070:SF67">
    <property type="entry name" value="DNA 3'-5' HELICASE"/>
    <property type="match status" value="1"/>
</dbReference>
<feature type="binding site" evidence="14">
    <location>
        <begin position="15"/>
        <end position="22"/>
    </location>
    <ligand>
        <name>ATP</name>
        <dbReference type="ChEBI" id="CHEBI:30616"/>
    </ligand>
</feature>
<comment type="catalytic activity">
    <reaction evidence="11">
        <text>Couples ATP hydrolysis with the unwinding of duplex DNA by translocating in the 3'-5' direction.</text>
        <dbReference type="EC" id="5.6.2.4"/>
    </reaction>
</comment>
<dbReference type="GO" id="GO:0004527">
    <property type="term" value="F:exonuclease activity"/>
    <property type="evidence" value="ECO:0007669"/>
    <property type="project" value="UniProtKB-KW"/>
</dbReference>
<dbReference type="SUPFAM" id="SSF52540">
    <property type="entry name" value="P-loop containing nucleoside triphosphate hydrolases"/>
    <property type="match status" value="1"/>
</dbReference>
<evidence type="ECO:0000313" key="17">
    <source>
        <dbReference type="EMBL" id="VVM04326.1"/>
    </source>
</evidence>
<reference evidence="17 18" key="1">
    <citation type="submission" date="2019-09" db="EMBL/GenBank/DDBJ databases">
        <authorList>
            <person name="Cremers G."/>
        </authorList>
    </citation>
    <scope>NUCLEOTIDE SEQUENCE [LARGE SCALE GENOMIC DNA]</scope>
    <source>
        <strain evidence="17">4A</strain>
    </source>
</reference>
<dbReference type="InterPro" id="IPR038726">
    <property type="entry name" value="PDDEXK_AddAB-type"/>
</dbReference>
<evidence type="ECO:0000256" key="13">
    <source>
        <dbReference type="ARBA" id="ARBA00048988"/>
    </source>
</evidence>
<organism evidence="17 18">
    <name type="scientific">Methylacidimicrobium tartarophylax</name>
    <dbReference type="NCBI Taxonomy" id="1041768"/>
    <lineage>
        <taxon>Bacteria</taxon>
        <taxon>Pseudomonadati</taxon>
        <taxon>Verrucomicrobiota</taxon>
        <taxon>Methylacidimicrobium</taxon>
    </lineage>
</organism>
<dbReference type="GO" id="GO:0000725">
    <property type="term" value="P:recombinational repair"/>
    <property type="evidence" value="ECO:0007669"/>
    <property type="project" value="TreeGrafter"/>
</dbReference>
<dbReference type="Pfam" id="PF13361">
    <property type="entry name" value="UvrD_C"/>
    <property type="match status" value="1"/>
</dbReference>
<dbReference type="InterPro" id="IPR014016">
    <property type="entry name" value="UvrD-like_ATP-bd"/>
</dbReference>
<dbReference type="EC" id="5.6.2.4" evidence="12"/>
<dbReference type="EMBL" id="CABFVA020000001">
    <property type="protein sequence ID" value="VVM04326.1"/>
    <property type="molecule type" value="Genomic_DNA"/>
</dbReference>
<keyword evidence="10" id="KW-0413">Isomerase</keyword>
<feature type="domain" description="UvrD-like helicase ATP-binding" evidence="16">
    <location>
        <begin position="1"/>
        <end position="447"/>
    </location>
</feature>
<keyword evidence="8" id="KW-0238">DNA-binding</keyword>
<keyword evidence="5 14" id="KW-0347">Helicase</keyword>
<feature type="region of interest" description="Disordered" evidence="15">
    <location>
        <begin position="499"/>
        <end position="527"/>
    </location>
</feature>
<keyword evidence="1" id="KW-0540">Nuclease</keyword>
<comment type="catalytic activity">
    <reaction evidence="13">
        <text>ATP + H2O = ADP + phosphate + H(+)</text>
        <dbReference type="Rhea" id="RHEA:13065"/>
        <dbReference type="ChEBI" id="CHEBI:15377"/>
        <dbReference type="ChEBI" id="CHEBI:15378"/>
        <dbReference type="ChEBI" id="CHEBI:30616"/>
        <dbReference type="ChEBI" id="CHEBI:43474"/>
        <dbReference type="ChEBI" id="CHEBI:456216"/>
        <dbReference type="EC" id="5.6.2.4"/>
    </reaction>
</comment>
<dbReference type="InterPro" id="IPR027417">
    <property type="entry name" value="P-loop_NTPase"/>
</dbReference>
<dbReference type="SUPFAM" id="SSF52980">
    <property type="entry name" value="Restriction endonuclease-like"/>
    <property type="match status" value="1"/>
</dbReference>
<evidence type="ECO:0000256" key="11">
    <source>
        <dbReference type="ARBA" id="ARBA00034617"/>
    </source>
</evidence>